<gene>
    <name evidence="2" type="ORF">Tci_868420</name>
</gene>
<dbReference type="EMBL" id="BKCJ011160279">
    <property type="protein sequence ID" value="GFC96450.1"/>
    <property type="molecule type" value="Genomic_DNA"/>
</dbReference>
<evidence type="ECO:0000256" key="1">
    <source>
        <dbReference type="SAM" id="MobiDB-lite"/>
    </source>
</evidence>
<feature type="non-terminal residue" evidence="2">
    <location>
        <position position="1"/>
    </location>
</feature>
<organism evidence="2">
    <name type="scientific">Tanacetum cinerariifolium</name>
    <name type="common">Dalmatian daisy</name>
    <name type="synonym">Chrysanthemum cinerariifolium</name>
    <dbReference type="NCBI Taxonomy" id="118510"/>
    <lineage>
        <taxon>Eukaryota</taxon>
        <taxon>Viridiplantae</taxon>
        <taxon>Streptophyta</taxon>
        <taxon>Embryophyta</taxon>
        <taxon>Tracheophyta</taxon>
        <taxon>Spermatophyta</taxon>
        <taxon>Magnoliopsida</taxon>
        <taxon>eudicotyledons</taxon>
        <taxon>Gunneridae</taxon>
        <taxon>Pentapetalae</taxon>
        <taxon>asterids</taxon>
        <taxon>campanulids</taxon>
        <taxon>Asterales</taxon>
        <taxon>Asteraceae</taxon>
        <taxon>Asteroideae</taxon>
        <taxon>Anthemideae</taxon>
        <taxon>Anthemidinae</taxon>
        <taxon>Tanacetum</taxon>
    </lineage>
</organism>
<dbReference type="AlphaFoldDB" id="A0A699SG96"/>
<sequence>SDSECLSPSSPSDRLQPIGEYHDVPPPITGTFMPPKPDLVFHTAPIAVETDHSTFTI</sequence>
<protein>
    <submittedName>
        <fullName evidence="2">Uncharacterized protein</fullName>
    </submittedName>
</protein>
<evidence type="ECO:0000313" key="2">
    <source>
        <dbReference type="EMBL" id="GFC96450.1"/>
    </source>
</evidence>
<name>A0A699SG96_TANCI</name>
<accession>A0A699SG96</accession>
<feature type="region of interest" description="Disordered" evidence="1">
    <location>
        <begin position="1"/>
        <end position="36"/>
    </location>
</feature>
<reference evidence="2" key="1">
    <citation type="journal article" date="2019" name="Sci. Rep.">
        <title>Draft genome of Tanacetum cinerariifolium, the natural source of mosquito coil.</title>
        <authorList>
            <person name="Yamashiro T."/>
            <person name="Shiraishi A."/>
            <person name="Satake H."/>
            <person name="Nakayama K."/>
        </authorList>
    </citation>
    <scope>NUCLEOTIDE SEQUENCE</scope>
</reference>
<feature type="compositionally biased region" description="Low complexity" evidence="1">
    <location>
        <begin position="1"/>
        <end position="13"/>
    </location>
</feature>
<comment type="caution">
    <text evidence="2">The sequence shown here is derived from an EMBL/GenBank/DDBJ whole genome shotgun (WGS) entry which is preliminary data.</text>
</comment>
<proteinExistence type="predicted"/>